<dbReference type="SUPFAM" id="SSF143800">
    <property type="entry name" value="L28p-like"/>
    <property type="match status" value="1"/>
</dbReference>
<keyword evidence="2" id="KW-0689">Ribosomal protein</keyword>
<evidence type="ECO:0000256" key="1">
    <source>
        <dbReference type="ARBA" id="ARBA00008760"/>
    </source>
</evidence>
<dbReference type="FunFam" id="2.30.170.40:FF:000003">
    <property type="entry name" value="54S ribosomal protein L24"/>
    <property type="match status" value="1"/>
</dbReference>
<dbReference type="InterPro" id="IPR026569">
    <property type="entry name" value="Ribosomal_bL28"/>
</dbReference>
<dbReference type="Proteomes" id="UP000243515">
    <property type="component" value="Unassembled WGS sequence"/>
</dbReference>
<accession>A0A232LP35</accession>
<evidence type="ECO:0000256" key="5">
    <source>
        <dbReference type="ARBA" id="ARBA00037226"/>
    </source>
</evidence>
<evidence type="ECO:0000256" key="3">
    <source>
        <dbReference type="ARBA" id="ARBA00023274"/>
    </source>
</evidence>
<comment type="caution">
    <text evidence="6">The sequence shown here is derived from an EMBL/GenBank/DDBJ whole genome shotgun (WGS) entry which is preliminary data.</text>
</comment>
<dbReference type="GO" id="GO:0003735">
    <property type="term" value="F:structural constituent of ribosome"/>
    <property type="evidence" value="ECO:0007669"/>
    <property type="project" value="InterPro"/>
</dbReference>
<dbReference type="EMBL" id="NPHW01006316">
    <property type="protein sequence ID" value="OXV05906.1"/>
    <property type="molecule type" value="Genomic_DNA"/>
</dbReference>
<evidence type="ECO:0000313" key="6">
    <source>
        <dbReference type="EMBL" id="OXV05906.1"/>
    </source>
</evidence>
<gene>
    <name evidence="6" type="ORF">Egran_06326</name>
</gene>
<evidence type="ECO:0000256" key="2">
    <source>
        <dbReference type="ARBA" id="ARBA00022980"/>
    </source>
</evidence>
<evidence type="ECO:0000313" key="7">
    <source>
        <dbReference type="Proteomes" id="UP000243515"/>
    </source>
</evidence>
<name>A0A232LP35_9EURO</name>
<dbReference type="Gene3D" id="2.30.170.40">
    <property type="entry name" value="Ribosomal protein L28/L24"/>
    <property type="match status" value="1"/>
</dbReference>
<keyword evidence="3" id="KW-0687">Ribonucleoprotein</keyword>
<reference evidence="6 7" key="1">
    <citation type="journal article" date="2015" name="Environ. Microbiol.">
        <title>Metagenome sequence of Elaphomyces granulatus from sporocarp tissue reveals Ascomycota ectomycorrhizal fingerprints of genome expansion and a Proteobacteria-rich microbiome.</title>
        <authorList>
            <person name="Quandt C.A."/>
            <person name="Kohler A."/>
            <person name="Hesse C.N."/>
            <person name="Sharpton T.J."/>
            <person name="Martin F."/>
            <person name="Spatafora J.W."/>
        </authorList>
    </citation>
    <scope>NUCLEOTIDE SEQUENCE [LARGE SCALE GENOMIC DNA]</scope>
    <source>
        <strain evidence="6 7">OSC145934</strain>
    </source>
</reference>
<protein>
    <recommendedName>
        <fullName evidence="4">Large ribosomal subunit protein bL28m</fullName>
    </recommendedName>
</protein>
<dbReference type="AlphaFoldDB" id="A0A232LP35"/>
<dbReference type="GO" id="GO:0005762">
    <property type="term" value="C:mitochondrial large ribosomal subunit"/>
    <property type="evidence" value="ECO:0007669"/>
    <property type="project" value="TreeGrafter"/>
</dbReference>
<keyword evidence="7" id="KW-1185">Reference proteome</keyword>
<dbReference type="InterPro" id="IPR034704">
    <property type="entry name" value="Ribosomal_bL28/bL31-like_sf"/>
</dbReference>
<sequence>MSLFSTSLSRAFRGLSLIPKRSFTTTLQTQRTKNLPEHIPPYPYGPNLVYKPTNSGLYGGSTIQFGNKISKGRNKGRTRRSWKPNVRWKKLHSNALGKDLFIKVTRRALRTILKSGGLDNYLLDDRPPRIKEMGIFGWQLRWQIMQSPKIQEKFREQRKKLGLPEPPTFDEWMKEKWQDINARVEKDINIKDRIIPKPLLRPRLGNPEDEIQ</sequence>
<dbReference type="PANTHER" id="PTHR13528">
    <property type="entry name" value="39S RIBOSOMAL PROTEIN L28, MITOCHONDRIAL"/>
    <property type="match status" value="1"/>
</dbReference>
<dbReference type="Pfam" id="PF00830">
    <property type="entry name" value="Ribosomal_L28"/>
    <property type="match status" value="1"/>
</dbReference>
<evidence type="ECO:0000256" key="4">
    <source>
        <dbReference type="ARBA" id="ARBA00035269"/>
    </source>
</evidence>
<dbReference type="PANTHER" id="PTHR13528:SF2">
    <property type="entry name" value="LARGE RIBOSOMAL SUBUNIT PROTEIN BL28M"/>
    <property type="match status" value="1"/>
</dbReference>
<comment type="similarity">
    <text evidence="1">Belongs to the bacterial ribosomal protein bL28 family.</text>
</comment>
<organism evidence="6 7">
    <name type="scientific">Elaphomyces granulatus</name>
    <dbReference type="NCBI Taxonomy" id="519963"/>
    <lineage>
        <taxon>Eukaryota</taxon>
        <taxon>Fungi</taxon>
        <taxon>Dikarya</taxon>
        <taxon>Ascomycota</taxon>
        <taxon>Pezizomycotina</taxon>
        <taxon>Eurotiomycetes</taxon>
        <taxon>Eurotiomycetidae</taxon>
        <taxon>Eurotiales</taxon>
        <taxon>Elaphomycetaceae</taxon>
        <taxon>Elaphomyces</taxon>
    </lineage>
</organism>
<comment type="function">
    <text evidence="5">Component of the mitochondrial ribosome (mitoribosome), a dedicated translation machinery responsible for the synthesis of mitochondrial genome-encoded proteins, including at least some of the essential transmembrane subunits of the mitochondrial respiratory chain. The mitoribosomes are attached to the mitochondrial inner membrane and translation products are cotranslationally integrated into the membrane.</text>
</comment>
<dbReference type="OrthoDB" id="361870at2759"/>
<proteinExistence type="inferred from homology"/>
<dbReference type="InterPro" id="IPR037147">
    <property type="entry name" value="Ribosomal_bL28_sf"/>
</dbReference>